<gene>
    <name evidence="2" type="ORF">SAMN04488109_2431</name>
</gene>
<accession>A0A1M5NN59</accession>
<dbReference type="InterPro" id="IPR001296">
    <property type="entry name" value="Glyco_trans_1"/>
</dbReference>
<dbReference type="PANTHER" id="PTHR45947">
    <property type="entry name" value="SULFOQUINOVOSYL TRANSFERASE SQD2"/>
    <property type="match status" value="1"/>
</dbReference>
<dbReference type="SUPFAM" id="SSF53756">
    <property type="entry name" value="UDP-Glycosyltransferase/glycogen phosphorylase"/>
    <property type="match status" value="1"/>
</dbReference>
<dbReference type="AlphaFoldDB" id="A0A1M5NN59"/>
<protein>
    <submittedName>
        <fullName evidence="2">Glycosyltransferase involved in cell wall bisynthesis</fullName>
    </submittedName>
</protein>
<dbReference type="PANTHER" id="PTHR45947:SF3">
    <property type="entry name" value="SULFOQUINOVOSYL TRANSFERASE SQD2"/>
    <property type="match status" value="1"/>
</dbReference>
<sequence>MNASNRKPRIALLGTGVLGGGSLGQGVPVVANLFKRLSLQYDIVYYSYVPIDTTQIPAAIKVRQPVRWRLPGRVKYFCLTLRCAWDHLFRPFDIIFAVSVYPTGWYALLLRRLIRKPLVVQLIACEAAALPDIGHGNLIIPWLAEITRRVCAQTDELVTISDFQKEVALRSLPTTRKINTLILGIDSKKFPYHQREISLPVQFLHIAYLSPIKDQETMFKTFSIISKSVACRLTVIGDGYNIPRVRQLLETLNIENLVDFEGAIAQEKIPACFQKAHILLHTSRFEGSCAVVEEAMTSGVVVCGTAVGMLADVGERLAVVAAPGDAEGLAERTLQLIADPLRYNMLGREARQYVLSYNADWAAENYRLFIDSMISKGNVGK</sequence>
<evidence type="ECO:0000313" key="3">
    <source>
        <dbReference type="Proteomes" id="UP000184212"/>
    </source>
</evidence>
<dbReference type="Pfam" id="PF00534">
    <property type="entry name" value="Glycos_transf_1"/>
    <property type="match status" value="1"/>
</dbReference>
<proteinExistence type="predicted"/>
<reference evidence="2 3" key="1">
    <citation type="submission" date="2016-11" db="EMBL/GenBank/DDBJ databases">
        <authorList>
            <person name="Jaros S."/>
            <person name="Januszkiewicz K."/>
            <person name="Wedrychowicz H."/>
        </authorList>
    </citation>
    <scope>NUCLEOTIDE SEQUENCE [LARGE SCALE GENOMIC DNA]</scope>
    <source>
        <strain evidence="2 3">DSM 24574</strain>
    </source>
</reference>
<evidence type="ECO:0000259" key="1">
    <source>
        <dbReference type="Pfam" id="PF00534"/>
    </source>
</evidence>
<feature type="domain" description="Glycosyl transferase family 1" evidence="1">
    <location>
        <begin position="202"/>
        <end position="352"/>
    </location>
</feature>
<dbReference type="Gene3D" id="3.40.50.2000">
    <property type="entry name" value="Glycogen Phosphorylase B"/>
    <property type="match status" value="2"/>
</dbReference>
<dbReference type="Proteomes" id="UP000184212">
    <property type="component" value="Unassembled WGS sequence"/>
</dbReference>
<dbReference type="RefSeq" id="WP_073133991.1">
    <property type="nucleotide sequence ID" value="NZ_FQWQ01000001.1"/>
</dbReference>
<dbReference type="InterPro" id="IPR050194">
    <property type="entry name" value="Glycosyltransferase_grp1"/>
</dbReference>
<dbReference type="GO" id="GO:0016757">
    <property type="term" value="F:glycosyltransferase activity"/>
    <property type="evidence" value="ECO:0007669"/>
    <property type="project" value="InterPro"/>
</dbReference>
<dbReference type="EMBL" id="FQWQ01000001">
    <property type="protein sequence ID" value="SHG90950.1"/>
    <property type="molecule type" value="Genomic_DNA"/>
</dbReference>
<evidence type="ECO:0000313" key="2">
    <source>
        <dbReference type="EMBL" id="SHG90950.1"/>
    </source>
</evidence>
<keyword evidence="2" id="KW-0808">Transferase</keyword>
<organism evidence="2 3">
    <name type="scientific">Chryseolinea serpens</name>
    <dbReference type="NCBI Taxonomy" id="947013"/>
    <lineage>
        <taxon>Bacteria</taxon>
        <taxon>Pseudomonadati</taxon>
        <taxon>Bacteroidota</taxon>
        <taxon>Cytophagia</taxon>
        <taxon>Cytophagales</taxon>
        <taxon>Fulvivirgaceae</taxon>
        <taxon>Chryseolinea</taxon>
    </lineage>
</organism>
<keyword evidence="3" id="KW-1185">Reference proteome</keyword>
<name>A0A1M5NN59_9BACT</name>
<dbReference type="STRING" id="947013.SAMN04488109_2431"/>
<dbReference type="OrthoDB" id="9803091at2"/>